<evidence type="ECO:0000256" key="1">
    <source>
        <dbReference type="SAM" id="MobiDB-lite"/>
    </source>
</evidence>
<feature type="compositionally biased region" description="Basic and acidic residues" evidence="1">
    <location>
        <begin position="154"/>
        <end position="179"/>
    </location>
</feature>
<feature type="region of interest" description="Disordered" evidence="1">
    <location>
        <begin position="23"/>
        <end position="96"/>
    </location>
</feature>
<dbReference type="Pfam" id="PF03413">
    <property type="entry name" value="PepSY"/>
    <property type="match status" value="1"/>
</dbReference>
<protein>
    <recommendedName>
        <fullName evidence="3">PepSY domain-containing protein</fullName>
    </recommendedName>
</protein>
<dbReference type="Gene3D" id="3.10.450.40">
    <property type="match status" value="1"/>
</dbReference>
<feature type="domain" description="PepSY" evidence="3">
    <location>
        <begin position="102"/>
        <end position="151"/>
    </location>
</feature>
<gene>
    <name evidence="4" type="ORF">FGF04_07110</name>
</gene>
<organism evidence="4 5">
    <name type="scientific">Streptomyces apricus</name>
    <dbReference type="NCBI Taxonomy" id="1828112"/>
    <lineage>
        <taxon>Bacteria</taxon>
        <taxon>Bacillati</taxon>
        <taxon>Actinomycetota</taxon>
        <taxon>Actinomycetes</taxon>
        <taxon>Kitasatosporales</taxon>
        <taxon>Streptomycetaceae</taxon>
        <taxon>Streptomyces</taxon>
    </lineage>
</organism>
<dbReference type="RefSeq" id="WP_149510396.1">
    <property type="nucleotide sequence ID" value="NZ_VDFC01000020.1"/>
</dbReference>
<dbReference type="OrthoDB" id="3637997at2"/>
<keyword evidence="2" id="KW-0732">Signal</keyword>
<sequence length="185" mass="18216">MKRTPVVLLASGALVAAIAGTALASGGGDDASPSRSASSSATASSAPSTGKPTASPTGSASASASESVSGSPTAVPSSDDTAWPTGTAAPGAAVDSRRAGRIALAHVGGGTVTKVESETEHGRAVWSVRIVKDGARYDVDVDRATGEVTRSRAKAGEDSRSGDDHRGGDRGGDDGDSGRHGRHHD</sequence>
<reference evidence="4 5" key="1">
    <citation type="submission" date="2019-05" db="EMBL/GenBank/DDBJ databases">
        <authorList>
            <person name="Hariharan J."/>
            <person name="Choudoir M.J."/>
            <person name="Diebold P."/>
            <person name="Panke-Buisse K."/>
            <person name="Buckley D.H."/>
        </authorList>
    </citation>
    <scope>NUCLEOTIDE SEQUENCE [LARGE SCALE GENOMIC DNA]</scope>
    <source>
        <strain evidence="4 5">SUN51</strain>
    </source>
</reference>
<feature type="compositionally biased region" description="Low complexity" evidence="1">
    <location>
        <begin position="81"/>
        <end position="93"/>
    </location>
</feature>
<name>A0A5B0BJE9_9ACTN</name>
<feature type="region of interest" description="Disordered" evidence="1">
    <location>
        <begin position="143"/>
        <end position="185"/>
    </location>
</feature>
<accession>A0A5B0BJE9</accession>
<comment type="caution">
    <text evidence="4">The sequence shown here is derived from an EMBL/GenBank/DDBJ whole genome shotgun (WGS) entry which is preliminary data.</text>
</comment>
<feature type="compositionally biased region" description="Low complexity" evidence="1">
    <location>
        <begin position="23"/>
        <end position="74"/>
    </location>
</feature>
<dbReference type="AlphaFoldDB" id="A0A5B0BJE9"/>
<dbReference type="InterPro" id="IPR025711">
    <property type="entry name" value="PepSY"/>
</dbReference>
<evidence type="ECO:0000256" key="2">
    <source>
        <dbReference type="SAM" id="SignalP"/>
    </source>
</evidence>
<feature type="signal peptide" evidence="2">
    <location>
        <begin position="1"/>
        <end position="24"/>
    </location>
</feature>
<evidence type="ECO:0000313" key="4">
    <source>
        <dbReference type="EMBL" id="KAA0941099.1"/>
    </source>
</evidence>
<proteinExistence type="predicted"/>
<feature type="chain" id="PRO_5022821356" description="PepSY domain-containing protein" evidence="2">
    <location>
        <begin position="25"/>
        <end position="185"/>
    </location>
</feature>
<evidence type="ECO:0000313" key="5">
    <source>
        <dbReference type="Proteomes" id="UP000324965"/>
    </source>
</evidence>
<keyword evidence="5" id="KW-1185">Reference proteome</keyword>
<dbReference type="EMBL" id="VDFC01000020">
    <property type="protein sequence ID" value="KAA0941099.1"/>
    <property type="molecule type" value="Genomic_DNA"/>
</dbReference>
<dbReference type="Proteomes" id="UP000324965">
    <property type="component" value="Unassembled WGS sequence"/>
</dbReference>
<evidence type="ECO:0000259" key="3">
    <source>
        <dbReference type="Pfam" id="PF03413"/>
    </source>
</evidence>